<gene>
    <name evidence="2" type="ORF">BS47DRAFT_1368427</name>
</gene>
<dbReference type="EMBL" id="MU129183">
    <property type="protein sequence ID" value="KAF9504947.1"/>
    <property type="molecule type" value="Genomic_DNA"/>
</dbReference>
<dbReference type="InterPro" id="IPR040521">
    <property type="entry name" value="KDZ"/>
</dbReference>
<evidence type="ECO:0000313" key="2">
    <source>
        <dbReference type="EMBL" id="KAF9504947.1"/>
    </source>
</evidence>
<dbReference type="AlphaFoldDB" id="A0A9P6AG22"/>
<dbReference type="Proteomes" id="UP000886523">
    <property type="component" value="Unassembled WGS sequence"/>
</dbReference>
<reference evidence="2" key="1">
    <citation type="journal article" date="2020" name="Nat. Commun.">
        <title>Large-scale genome sequencing of mycorrhizal fungi provides insights into the early evolution of symbiotic traits.</title>
        <authorList>
            <person name="Miyauchi S."/>
            <person name="Kiss E."/>
            <person name="Kuo A."/>
            <person name="Drula E."/>
            <person name="Kohler A."/>
            <person name="Sanchez-Garcia M."/>
            <person name="Morin E."/>
            <person name="Andreopoulos B."/>
            <person name="Barry K.W."/>
            <person name="Bonito G."/>
            <person name="Buee M."/>
            <person name="Carver A."/>
            <person name="Chen C."/>
            <person name="Cichocki N."/>
            <person name="Clum A."/>
            <person name="Culley D."/>
            <person name="Crous P.W."/>
            <person name="Fauchery L."/>
            <person name="Girlanda M."/>
            <person name="Hayes R.D."/>
            <person name="Keri Z."/>
            <person name="LaButti K."/>
            <person name="Lipzen A."/>
            <person name="Lombard V."/>
            <person name="Magnuson J."/>
            <person name="Maillard F."/>
            <person name="Murat C."/>
            <person name="Nolan M."/>
            <person name="Ohm R.A."/>
            <person name="Pangilinan J."/>
            <person name="Pereira M.F."/>
            <person name="Perotto S."/>
            <person name="Peter M."/>
            <person name="Pfister S."/>
            <person name="Riley R."/>
            <person name="Sitrit Y."/>
            <person name="Stielow J.B."/>
            <person name="Szollosi G."/>
            <person name="Zifcakova L."/>
            <person name="Stursova M."/>
            <person name="Spatafora J.W."/>
            <person name="Tedersoo L."/>
            <person name="Vaario L.M."/>
            <person name="Yamada A."/>
            <person name="Yan M."/>
            <person name="Wang P."/>
            <person name="Xu J."/>
            <person name="Bruns T."/>
            <person name="Baldrian P."/>
            <person name="Vilgalys R."/>
            <person name="Dunand C."/>
            <person name="Henrissat B."/>
            <person name="Grigoriev I.V."/>
            <person name="Hibbett D."/>
            <person name="Nagy L.G."/>
            <person name="Martin F.M."/>
        </authorList>
    </citation>
    <scope>NUCLEOTIDE SEQUENCE</scope>
    <source>
        <strain evidence="2">UP504</strain>
    </source>
</reference>
<keyword evidence="1" id="KW-0175">Coiled coil</keyword>
<protein>
    <submittedName>
        <fullName evidence="2">Uncharacterized protein</fullName>
    </submittedName>
</protein>
<accession>A0A9P6AG22</accession>
<dbReference type="PANTHER" id="PTHR33096:SF1">
    <property type="entry name" value="CXC1-LIKE CYSTEINE CLUSTER ASSOCIATED WITH KDZ TRANSPOSASES DOMAIN-CONTAINING PROTEIN"/>
    <property type="match status" value="1"/>
</dbReference>
<evidence type="ECO:0000313" key="3">
    <source>
        <dbReference type="Proteomes" id="UP000886523"/>
    </source>
</evidence>
<comment type="caution">
    <text evidence="2">The sequence shown here is derived from an EMBL/GenBank/DDBJ whole genome shotgun (WGS) entry which is preliminary data.</text>
</comment>
<feature type="coiled-coil region" evidence="1">
    <location>
        <begin position="360"/>
        <end position="422"/>
    </location>
</feature>
<dbReference type="PANTHER" id="PTHR33096">
    <property type="entry name" value="CXC2 DOMAIN-CONTAINING PROTEIN"/>
    <property type="match status" value="1"/>
</dbReference>
<evidence type="ECO:0000256" key="1">
    <source>
        <dbReference type="SAM" id="Coils"/>
    </source>
</evidence>
<proteinExistence type="predicted"/>
<name>A0A9P6AG22_9AGAM</name>
<sequence>MSASQLDVKTPVNECYYSDVQGTVDTVTICDCPSIYLQSRCPLCFGSNNAEIRGLMVDSIVCIDANFQLKRQRDLDRRVGTIELSQEALEAWEQKVRGIQPGRGEPRAGQKCKAHEAVEREDLQAEEGDKVKRNLNMPNSTYRACGESFIAANGDRIKASTQYFSDTGVLAMLCQHDIPIFLANMWTAGEKQFYVFALLDALIKHLPIVGELKWDFLPEWLGRLEWGVSIFHAYGHQWTCQLWYHPRKNEIWGLSDGEGCERFWSELWRLIPGLRVTGYHRRLFLLDLQVEHIDEGNEGFGKWLRDHTDHAQRRLDEAQEKLGLQSIEYLLQQFKEQQLYHSQPISRQSQTQGAHAIDHILSLQSTLDAQQENLQDLIKEGNDMVGEDSASEAVLMEWQEKVEELKLQDQVAAQKLSKLKKDNGYIFSSTFLRNTLQKLRDKIELELCIAPIPLAYWTRR</sequence>
<dbReference type="Pfam" id="PF18758">
    <property type="entry name" value="KDZ"/>
    <property type="match status" value="1"/>
</dbReference>
<keyword evidence="3" id="KW-1185">Reference proteome</keyword>
<organism evidence="2 3">
    <name type="scientific">Hydnum rufescens UP504</name>
    <dbReference type="NCBI Taxonomy" id="1448309"/>
    <lineage>
        <taxon>Eukaryota</taxon>
        <taxon>Fungi</taxon>
        <taxon>Dikarya</taxon>
        <taxon>Basidiomycota</taxon>
        <taxon>Agaricomycotina</taxon>
        <taxon>Agaricomycetes</taxon>
        <taxon>Cantharellales</taxon>
        <taxon>Hydnaceae</taxon>
        <taxon>Hydnum</taxon>
    </lineage>
</organism>
<dbReference type="OrthoDB" id="3364670at2759"/>